<dbReference type="InterPro" id="IPR015414">
    <property type="entry name" value="TMEM64"/>
</dbReference>
<comment type="similarity">
    <text evidence="6">Belongs to the TVP38/TMEM64 family.</text>
</comment>
<reference evidence="8" key="2">
    <citation type="submission" date="2020-09" db="EMBL/GenBank/DDBJ databases">
        <authorList>
            <person name="Sun Q."/>
            <person name="Kim S."/>
        </authorList>
    </citation>
    <scope>NUCLEOTIDE SEQUENCE</scope>
    <source>
        <strain evidence="8">KCTC 23714</strain>
    </source>
</reference>
<comment type="caution">
    <text evidence="8">The sequence shown here is derived from an EMBL/GenBank/DDBJ whole genome shotgun (WGS) entry which is preliminary data.</text>
</comment>
<keyword evidence="9" id="KW-1185">Reference proteome</keyword>
<feature type="domain" description="VTT" evidence="7">
    <location>
        <begin position="79"/>
        <end position="196"/>
    </location>
</feature>
<comment type="subcellular location">
    <subcellularLocation>
        <location evidence="1 6">Cell membrane</location>
        <topology evidence="1 6">Multi-pass membrane protein</topology>
    </subcellularLocation>
</comment>
<dbReference type="GO" id="GO:0005886">
    <property type="term" value="C:plasma membrane"/>
    <property type="evidence" value="ECO:0007669"/>
    <property type="project" value="UniProtKB-SubCell"/>
</dbReference>
<dbReference type="PANTHER" id="PTHR12677:SF59">
    <property type="entry name" value="GOLGI APPARATUS MEMBRANE PROTEIN TVP38-RELATED"/>
    <property type="match status" value="1"/>
</dbReference>
<keyword evidence="2 6" id="KW-1003">Cell membrane</keyword>
<organism evidence="8 9">
    <name type="scientific">Gemmobacter lanyuensis</name>
    <dbReference type="NCBI Taxonomy" id="1054497"/>
    <lineage>
        <taxon>Bacteria</taxon>
        <taxon>Pseudomonadati</taxon>
        <taxon>Pseudomonadota</taxon>
        <taxon>Alphaproteobacteria</taxon>
        <taxon>Rhodobacterales</taxon>
        <taxon>Paracoccaceae</taxon>
        <taxon>Gemmobacter</taxon>
    </lineage>
</organism>
<dbReference type="AlphaFoldDB" id="A0A918MIU2"/>
<feature type="transmembrane region" description="Helical" evidence="6">
    <location>
        <begin position="176"/>
        <end position="198"/>
    </location>
</feature>
<evidence type="ECO:0000256" key="3">
    <source>
        <dbReference type="ARBA" id="ARBA00022692"/>
    </source>
</evidence>
<evidence type="ECO:0000259" key="7">
    <source>
        <dbReference type="Pfam" id="PF09335"/>
    </source>
</evidence>
<dbReference type="Proteomes" id="UP000628984">
    <property type="component" value="Unassembled WGS sequence"/>
</dbReference>
<evidence type="ECO:0000256" key="1">
    <source>
        <dbReference type="ARBA" id="ARBA00004651"/>
    </source>
</evidence>
<reference evidence="8" key="1">
    <citation type="journal article" date="2014" name="Int. J. Syst. Evol. Microbiol.">
        <title>Complete genome sequence of Corynebacterium casei LMG S-19264T (=DSM 44701T), isolated from a smear-ripened cheese.</title>
        <authorList>
            <consortium name="US DOE Joint Genome Institute (JGI-PGF)"/>
            <person name="Walter F."/>
            <person name="Albersmeier A."/>
            <person name="Kalinowski J."/>
            <person name="Ruckert C."/>
        </authorList>
    </citation>
    <scope>NUCLEOTIDE SEQUENCE</scope>
    <source>
        <strain evidence="8">KCTC 23714</strain>
    </source>
</reference>
<dbReference type="RefSeq" id="WP_189632996.1">
    <property type="nucleotide sequence ID" value="NZ_BMYQ01000002.1"/>
</dbReference>
<feature type="transmembrane region" description="Helical" evidence="6">
    <location>
        <begin position="14"/>
        <end position="33"/>
    </location>
</feature>
<feature type="transmembrane region" description="Helical" evidence="6">
    <location>
        <begin position="218"/>
        <end position="238"/>
    </location>
</feature>
<accession>A0A918MIU2</accession>
<dbReference type="EMBL" id="BMYQ01000002">
    <property type="protein sequence ID" value="GGW26083.1"/>
    <property type="molecule type" value="Genomic_DNA"/>
</dbReference>
<dbReference type="Pfam" id="PF09335">
    <property type="entry name" value="VTT_dom"/>
    <property type="match status" value="1"/>
</dbReference>
<proteinExistence type="inferred from homology"/>
<protein>
    <recommendedName>
        <fullName evidence="6">TVP38/TMEM64 family membrane protein</fullName>
    </recommendedName>
</protein>
<dbReference type="InterPro" id="IPR032816">
    <property type="entry name" value="VTT_dom"/>
</dbReference>
<evidence type="ECO:0000256" key="5">
    <source>
        <dbReference type="ARBA" id="ARBA00023136"/>
    </source>
</evidence>
<keyword evidence="3 6" id="KW-0812">Transmembrane</keyword>
<evidence type="ECO:0000313" key="9">
    <source>
        <dbReference type="Proteomes" id="UP000628984"/>
    </source>
</evidence>
<name>A0A918MIU2_9RHOB</name>
<gene>
    <name evidence="8" type="ORF">GCM10011452_12730</name>
</gene>
<keyword evidence="4 6" id="KW-1133">Transmembrane helix</keyword>
<sequence>MTDETSSQRASGRLARLPILIILLAAGIGAVALRDQLSFAQLAQHHDTLLMWRDSYYALTVAGFLLAYVAVVGLSLPGATVFTLAGGFMFGVFPGVVFNVVAATTGACLIFLAARSGFGARLSARLAQGGGAAARLQAALQRNELSVLLIMRLVPVVPFVLANLIPACLGVRLGRFALTTAVGILPATLIFTSVGAGLADVFAAGTQPDLAVLLKPQVLLPLLGLALLAALPLFVAPLRRVR</sequence>
<dbReference type="PANTHER" id="PTHR12677">
    <property type="entry name" value="GOLGI APPARATUS MEMBRANE PROTEIN TVP38-RELATED"/>
    <property type="match status" value="1"/>
</dbReference>
<keyword evidence="5 6" id="KW-0472">Membrane</keyword>
<feature type="transmembrane region" description="Helical" evidence="6">
    <location>
        <begin position="145"/>
        <end position="164"/>
    </location>
</feature>
<evidence type="ECO:0000256" key="2">
    <source>
        <dbReference type="ARBA" id="ARBA00022475"/>
    </source>
</evidence>
<evidence type="ECO:0000256" key="6">
    <source>
        <dbReference type="RuleBase" id="RU366058"/>
    </source>
</evidence>
<feature type="transmembrane region" description="Helical" evidence="6">
    <location>
        <begin position="56"/>
        <end position="76"/>
    </location>
</feature>
<evidence type="ECO:0000256" key="4">
    <source>
        <dbReference type="ARBA" id="ARBA00022989"/>
    </source>
</evidence>
<evidence type="ECO:0000313" key="8">
    <source>
        <dbReference type="EMBL" id="GGW26083.1"/>
    </source>
</evidence>
<feature type="transmembrane region" description="Helical" evidence="6">
    <location>
        <begin position="88"/>
        <end position="114"/>
    </location>
</feature>